<feature type="compositionally biased region" description="Polar residues" evidence="1">
    <location>
        <begin position="1"/>
        <end position="10"/>
    </location>
</feature>
<evidence type="ECO:0000313" key="3">
    <source>
        <dbReference type="Proteomes" id="UP000822688"/>
    </source>
</evidence>
<protein>
    <submittedName>
        <fullName evidence="2">Uncharacterized protein</fullName>
    </submittedName>
</protein>
<dbReference type="Proteomes" id="UP000822688">
    <property type="component" value="Chromosome 6"/>
</dbReference>
<reference evidence="2 3" key="1">
    <citation type="submission" date="2020-06" db="EMBL/GenBank/DDBJ databases">
        <title>WGS assembly of Ceratodon purpureus strain R40.</title>
        <authorList>
            <person name="Carey S.B."/>
            <person name="Jenkins J."/>
            <person name="Shu S."/>
            <person name="Lovell J.T."/>
            <person name="Sreedasyam A."/>
            <person name="Maumus F."/>
            <person name="Tiley G.P."/>
            <person name="Fernandez-Pozo N."/>
            <person name="Barry K."/>
            <person name="Chen C."/>
            <person name="Wang M."/>
            <person name="Lipzen A."/>
            <person name="Daum C."/>
            <person name="Saski C.A."/>
            <person name="Payton A.C."/>
            <person name="Mcbreen J.C."/>
            <person name="Conrad R.E."/>
            <person name="Kollar L.M."/>
            <person name="Olsson S."/>
            <person name="Huttunen S."/>
            <person name="Landis J.B."/>
            <person name="Wickett N.J."/>
            <person name="Johnson M.G."/>
            <person name="Rensing S.A."/>
            <person name="Grimwood J."/>
            <person name="Schmutz J."/>
            <person name="Mcdaniel S.F."/>
        </authorList>
    </citation>
    <scope>NUCLEOTIDE SEQUENCE [LARGE SCALE GENOMIC DNA]</scope>
    <source>
        <strain evidence="2 3">R40</strain>
    </source>
</reference>
<gene>
    <name evidence="2" type="ORF">KC19_6G169200</name>
</gene>
<organism evidence="2 3">
    <name type="scientific">Ceratodon purpureus</name>
    <name type="common">Fire moss</name>
    <name type="synonym">Dicranum purpureum</name>
    <dbReference type="NCBI Taxonomy" id="3225"/>
    <lineage>
        <taxon>Eukaryota</taxon>
        <taxon>Viridiplantae</taxon>
        <taxon>Streptophyta</taxon>
        <taxon>Embryophyta</taxon>
        <taxon>Bryophyta</taxon>
        <taxon>Bryophytina</taxon>
        <taxon>Bryopsida</taxon>
        <taxon>Dicranidae</taxon>
        <taxon>Pseudoditrichales</taxon>
        <taxon>Ditrichaceae</taxon>
        <taxon>Ceratodon</taxon>
    </lineage>
</organism>
<accession>A0A8T0HFY3</accession>
<evidence type="ECO:0000256" key="1">
    <source>
        <dbReference type="SAM" id="MobiDB-lite"/>
    </source>
</evidence>
<dbReference type="EMBL" id="CM026427">
    <property type="protein sequence ID" value="KAG0570533.1"/>
    <property type="molecule type" value="Genomic_DNA"/>
</dbReference>
<comment type="caution">
    <text evidence="2">The sequence shown here is derived from an EMBL/GenBank/DDBJ whole genome shotgun (WGS) entry which is preliminary data.</text>
</comment>
<evidence type="ECO:0000313" key="2">
    <source>
        <dbReference type="EMBL" id="KAG0570533.1"/>
    </source>
</evidence>
<keyword evidence="3" id="KW-1185">Reference proteome</keyword>
<feature type="compositionally biased region" description="Polar residues" evidence="1">
    <location>
        <begin position="57"/>
        <end position="70"/>
    </location>
</feature>
<proteinExistence type="predicted"/>
<name>A0A8T0HFY3_CERPU</name>
<feature type="region of interest" description="Disordered" evidence="1">
    <location>
        <begin position="1"/>
        <end position="70"/>
    </location>
</feature>
<feature type="compositionally biased region" description="Polar residues" evidence="1">
    <location>
        <begin position="19"/>
        <end position="43"/>
    </location>
</feature>
<sequence>MKRLSSTQTLPPKPPFCTSKAQYNPKTPPRNFSSSTTYSSPQPDQLHPKLKPPLHSTAPQHSTADFNPGSTFNSKMGLVGMIAWHARELLTLHSLIKLPQVAITLPSYCSKPCKYNRSQHPKPSPIVIY</sequence>
<dbReference type="AlphaFoldDB" id="A0A8T0HFY3"/>